<dbReference type="GO" id="GO:0000978">
    <property type="term" value="F:RNA polymerase II cis-regulatory region sequence-specific DNA binding"/>
    <property type="evidence" value="ECO:0007669"/>
    <property type="project" value="TreeGrafter"/>
</dbReference>
<dbReference type="PROSITE" id="PS50039">
    <property type="entry name" value="FORK_HEAD_3"/>
    <property type="match status" value="1"/>
</dbReference>
<comment type="caution">
    <text evidence="14">The sequence shown here is derived from an EMBL/GenBank/DDBJ whole genome shotgun (WGS) entry which is preliminary data.</text>
</comment>
<protein>
    <recommendedName>
        <fullName evidence="13">Fork-head domain-containing protein</fullName>
    </recommendedName>
</protein>
<dbReference type="GO" id="GO:0000981">
    <property type="term" value="F:DNA-binding transcription factor activity, RNA polymerase II-specific"/>
    <property type="evidence" value="ECO:0007669"/>
    <property type="project" value="TreeGrafter"/>
</dbReference>
<dbReference type="GO" id="GO:0008270">
    <property type="term" value="F:zinc ion binding"/>
    <property type="evidence" value="ECO:0007669"/>
    <property type="project" value="UniProtKB-KW"/>
</dbReference>
<evidence type="ECO:0000256" key="7">
    <source>
        <dbReference type="ARBA" id="ARBA00023125"/>
    </source>
</evidence>
<feature type="region of interest" description="Disordered" evidence="12">
    <location>
        <begin position="641"/>
        <end position="660"/>
    </location>
</feature>
<dbReference type="PROSITE" id="PS00658">
    <property type="entry name" value="FORK_HEAD_2"/>
    <property type="match status" value="1"/>
</dbReference>
<dbReference type="InterPro" id="IPR036388">
    <property type="entry name" value="WH-like_DNA-bd_sf"/>
</dbReference>
<dbReference type="PRINTS" id="PR00053">
    <property type="entry name" value="FORKHEAD"/>
</dbReference>
<evidence type="ECO:0000256" key="5">
    <source>
        <dbReference type="ARBA" id="ARBA00022833"/>
    </source>
</evidence>
<dbReference type="Pfam" id="PF00250">
    <property type="entry name" value="Forkhead"/>
    <property type="match status" value="1"/>
</dbReference>
<reference evidence="14" key="1">
    <citation type="submission" date="2019-08" db="EMBL/GenBank/DDBJ databases">
        <title>The genome of the North American firefly Photinus pyralis.</title>
        <authorList>
            <consortium name="Photinus pyralis genome working group"/>
            <person name="Fallon T.R."/>
            <person name="Sander Lower S.E."/>
            <person name="Weng J.-K."/>
        </authorList>
    </citation>
    <scope>NUCLEOTIDE SEQUENCE</scope>
    <source>
        <strain evidence="14">TRF0915ILg1</strain>
        <tissue evidence="14">Whole body</tissue>
    </source>
</reference>
<keyword evidence="4" id="KW-0863">Zinc-finger</keyword>
<feature type="compositionally biased region" description="Polar residues" evidence="12">
    <location>
        <begin position="133"/>
        <end position="148"/>
    </location>
</feature>
<dbReference type="SMART" id="SM00339">
    <property type="entry name" value="FH"/>
    <property type="match status" value="1"/>
</dbReference>
<keyword evidence="11" id="KW-0175">Coiled coil</keyword>
<evidence type="ECO:0000256" key="3">
    <source>
        <dbReference type="ARBA" id="ARBA00022723"/>
    </source>
</evidence>
<keyword evidence="6" id="KW-0805">Transcription regulation</keyword>
<dbReference type="Pfam" id="PF16159">
    <property type="entry name" value="FOXP-CC"/>
    <property type="match status" value="1"/>
</dbReference>
<evidence type="ECO:0000256" key="4">
    <source>
        <dbReference type="ARBA" id="ARBA00022771"/>
    </source>
</evidence>
<name>A0A8K0G4H1_IGNLU</name>
<keyword evidence="7 10" id="KW-0238">DNA-binding</keyword>
<evidence type="ECO:0000259" key="13">
    <source>
        <dbReference type="PROSITE" id="PS50039"/>
    </source>
</evidence>
<feature type="non-terminal residue" evidence="14">
    <location>
        <position position="746"/>
    </location>
</feature>
<dbReference type="Gene3D" id="1.10.10.10">
    <property type="entry name" value="Winged helix-like DNA-binding domain superfamily/Winged helix DNA-binding domain"/>
    <property type="match status" value="1"/>
</dbReference>
<keyword evidence="15" id="KW-1185">Reference proteome</keyword>
<dbReference type="SUPFAM" id="SSF46785">
    <property type="entry name" value="Winged helix' DNA-binding domain"/>
    <property type="match status" value="1"/>
</dbReference>
<dbReference type="PANTHER" id="PTHR45796">
    <property type="entry name" value="FORKHEAD BOX P, ISOFORM C"/>
    <property type="match status" value="1"/>
</dbReference>
<comment type="subcellular location">
    <subcellularLocation>
        <location evidence="1 10">Nucleus</location>
    </subcellularLocation>
</comment>
<evidence type="ECO:0000256" key="6">
    <source>
        <dbReference type="ARBA" id="ARBA00023015"/>
    </source>
</evidence>
<evidence type="ECO:0000256" key="1">
    <source>
        <dbReference type="ARBA" id="ARBA00004123"/>
    </source>
</evidence>
<evidence type="ECO:0000256" key="2">
    <source>
        <dbReference type="ARBA" id="ARBA00022491"/>
    </source>
</evidence>
<feature type="compositionally biased region" description="Basic and acidic residues" evidence="12">
    <location>
        <begin position="94"/>
        <end position="105"/>
    </location>
</feature>
<feature type="coiled-coil region" evidence="11">
    <location>
        <begin position="193"/>
        <end position="258"/>
    </location>
</feature>
<evidence type="ECO:0000313" key="14">
    <source>
        <dbReference type="EMBL" id="KAF2885629.1"/>
    </source>
</evidence>
<evidence type="ECO:0000313" key="15">
    <source>
        <dbReference type="Proteomes" id="UP000801492"/>
    </source>
</evidence>
<dbReference type="OrthoDB" id="5830876at2759"/>
<feature type="region of interest" description="Disordered" evidence="12">
    <location>
        <begin position="727"/>
        <end position="746"/>
    </location>
</feature>
<evidence type="ECO:0000256" key="8">
    <source>
        <dbReference type="ARBA" id="ARBA00023163"/>
    </source>
</evidence>
<keyword evidence="2" id="KW-0678">Repressor</keyword>
<dbReference type="InterPro" id="IPR001766">
    <property type="entry name" value="Fork_head_dom"/>
</dbReference>
<feature type="domain" description="Fork-head" evidence="13">
    <location>
        <begin position="499"/>
        <end position="572"/>
    </location>
</feature>
<feature type="DNA-binding region" description="Fork-head" evidence="10">
    <location>
        <begin position="499"/>
        <end position="572"/>
    </location>
</feature>
<keyword evidence="3" id="KW-0479">Metal-binding</keyword>
<organism evidence="14 15">
    <name type="scientific">Ignelater luminosus</name>
    <name type="common">Cucubano</name>
    <name type="synonym">Pyrophorus luminosus</name>
    <dbReference type="NCBI Taxonomy" id="2038154"/>
    <lineage>
        <taxon>Eukaryota</taxon>
        <taxon>Metazoa</taxon>
        <taxon>Ecdysozoa</taxon>
        <taxon>Arthropoda</taxon>
        <taxon>Hexapoda</taxon>
        <taxon>Insecta</taxon>
        <taxon>Pterygota</taxon>
        <taxon>Neoptera</taxon>
        <taxon>Endopterygota</taxon>
        <taxon>Coleoptera</taxon>
        <taxon>Polyphaga</taxon>
        <taxon>Elateriformia</taxon>
        <taxon>Elateroidea</taxon>
        <taxon>Elateridae</taxon>
        <taxon>Agrypninae</taxon>
        <taxon>Pyrophorini</taxon>
        <taxon>Ignelater</taxon>
    </lineage>
</organism>
<dbReference type="GO" id="GO:0005634">
    <property type="term" value="C:nucleus"/>
    <property type="evidence" value="ECO:0007669"/>
    <property type="project" value="UniProtKB-SubCell"/>
</dbReference>
<dbReference type="FunFam" id="1.20.5.340:FF:000005">
    <property type="entry name" value="Forkhead box P1, isoform CRA_f"/>
    <property type="match status" value="1"/>
</dbReference>
<dbReference type="InterPro" id="IPR047412">
    <property type="entry name" value="FH_FOXP1_P2"/>
</dbReference>
<keyword evidence="8" id="KW-0804">Transcription</keyword>
<gene>
    <name evidence="14" type="ORF">ILUMI_20571</name>
</gene>
<feature type="region of interest" description="Disordered" evidence="12">
    <location>
        <begin position="94"/>
        <end position="148"/>
    </location>
</feature>
<dbReference type="InterPro" id="IPR032354">
    <property type="entry name" value="FOXP-CC"/>
</dbReference>
<dbReference type="Gene3D" id="1.20.5.340">
    <property type="match status" value="1"/>
</dbReference>
<sequence>GHIGDNPFDSAVAWTKNHFGSAGSPWPRHSRYGDDAGIMEHDVDGDVAINLSTSQRPSAATTPNGSVEPEDVELQAASLEKVLKEQQQQQQLELERVWDQDREVKGNGSTSPNSEHRVQQEHSPAPASDAQKTHNASVPVSQTQTASASQMMASPVPGLHHMQQLLQQHVLSPSQLQTLMKQHSLLQQHHQQKQLAEFGKKQIEQTMQQLQEQLQLNLIQQTQILQSGDKKKASSSSLQQLALQQQQLIQQLQLIQRQYVVHQGMGMQPMMLVQGAGLTSRDVMSPWKEPPNGNDQQLHPVNTKCSVSDMNGIMSSMTSNRTSREEMGLEDKLDGERTASDKVQHLYGHGVCRWPSCEVICEDLQAFIKHLNTEHTLDDRSTAQARVQMQVVSQLELQLQKERDRLQAMMHHLHMSKQLGSPEPLKESPSPTKVTVNPVVPQPAVSMGALVSAVRSPVLQATAPNVPGPIRRRISDKSALSLAGEIQRNREFYKNADVRPPFTYASLIRQSIIESPDKQLTLNEIYNWFQNTFCYFRRNAATWKNAVRHNLSLHKCFMRVENVKGAVWTVDEVEFYKRRPQRCSSGPLVQPVVGGGASKSPTLNHSPTIYGDHISANMQASLLEDNMQFLTGAASVCSRDTRLRDSSQSPSHEHMSGGNLLRTSMNGGLLIKQEHAMTGEQQHSIRDAEHQVHHIIKREIPIEYEDIEQEPQVDGIAEDLTIAAQDHHPHHHHHHQHNDSNMLDDA</sequence>
<evidence type="ECO:0000256" key="9">
    <source>
        <dbReference type="ARBA" id="ARBA00023242"/>
    </source>
</evidence>
<dbReference type="AlphaFoldDB" id="A0A8K0G4H1"/>
<accession>A0A8K0G4H1</accession>
<dbReference type="FunFam" id="1.10.10.10:FF:000010">
    <property type="entry name" value="Forkhead box P2 isoform B"/>
    <property type="match status" value="1"/>
</dbReference>
<dbReference type="InterPro" id="IPR050998">
    <property type="entry name" value="FOXP"/>
</dbReference>
<dbReference type="CDD" id="cd20065">
    <property type="entry name" value="FH_FOXP2"/>
    <property type="match status" value="1"/>
</dbReference>
<dbReference type="EMBL" id="VTPC01089859">
    <property type="protein sequence ID" value="KAF2885629.1"/>
    <property type="molecule type" value="Genomic_DNA"/>
</dbReference>
<dbReference type="InterPro" id="IPR036390">
    <property type="entry name" value="WH_DNA-bd_sf"/>
</dbReference>
<dbReference type="InterPro" id="IPR030456">
    <property type="entry name" value="TF_fork_head_CS_2"/>
</dbReference>
<evidence type="ECO:0000256" key="11">
    <source>
        <dbReference type="SAM" id="Coils"/>
    </source>
</evidence>
<evidence type="ECO:0000256" key="10">
    <source>
        <dbReference type="PROSITE-ProRule" id="PRU00089"/>
    </source>
</evidence>
<keyword evidence="5" id="KW-0862">Zinc</keyword>
<dbReference type="PANTHER" id="PTHR45796:SF4">
    <property type="entry name" value="FORKHEAD BOX P, ISOFORM C"/>
    <property type="match status" value="1"/>
</dbReference>
<proteinExistence type="predicted"/>
<dbReference type="Proteomes" id="UP000801492">
    <property type="component" value="Unassembled WGS sequence"/>
</dbReference>
<feature type="compositionally biased region" description="Basic and acidic residues" evidence="12">
    <location>
        <begin position="641"/>
        <end position="655"/>
    </location>
</feature>
<keyword evidence="9 10" id="KW-0539">Nucleus</keyword>
<evidence type="ECO:0000256" key="12">
    <source>
        <dbReference type="SAM" id="MobiDB-lite"/>
    </source>
</evidence>